<protein>
    <submittedName>
        <fullName evidence="9">Uncharacterized protein involved in exopolysaccharide biosynthesis</fullName>
    </submittedName>
</protein>
<dbReference type="GO" id="GO:0004713">
    <property type="term" value="F:protein tyrosine kinase activity"/>
    <property type="evidence" value="ECO:0007669"/>
    <property type="project" value="TreeGrafter"/>
</dbReference>
<gene>
    <name evidence="9" type="ordered locus">Marpi_1222</name>
</gene>
<keyword evidence="6" id="KW-0175">Coiled coil</keyword>
<dbReference type="GO" id="GO:0005886">
    <property type="term" value="C:plasma membrane"/>
    <property type="evidence" value="ECO:0007669"/>
    <property type="project" value="UniProtKB-SubCell"/>
</dbReference>
<feature type="domain" description="Polysaccharide chain length determinant N-terminal" evidence="8">
    <location>
        <begin position="10"/>
        <end position="107"/>
    </location>
</feature>
<evidence type="ECO:0000313" key="10">
    <source>
        <dbReference type="Proteomes" id="UP000007161"/>
    </source>
</evidence>
<evidence type="ECO:0000256" key="1">
    <source>
        <dbReference type="ARBA" id="ARBA00004651"/>
    </source>
</evidence>
<proteinExistence type="predicted"/>
<evidence type="ECO:0000256" key="6">
    <source>
        <dbReference type="SAM" id="Coils"/>
    </source>
</evidence>
<evidence type="ECO:0000256" key="3">
    <source>
        <dbReference type="ARBA" id="ARBA00022692"/>
    </source>
</evidence>
<evidence type="ECO:0000256" key="2">
    <source>
        <dbReference type="ARBA" id="ARBA00022475"/>
    </source>
</evidence>
<keyword evidence="4 7" id="KW-1133">Transmembrane helix</keyword>
<dbReference type="Pfam" id="PF02706">
    <property type="entry name" value="Wzz"/>
    <property type="match status" value="1"/>
</dbReference>
<dbReference type="STRING" id="443254.Marpi_1222"/>
<keyword evidence="3 7" id="KW-0812">Transmembrane</keyword>
<comment type="subcellular location">
    <subcellularLocation>
        <location evidence="1">Cell membrane</location>
        <topology evidence="1">Multi-pass membrane protein</topology>
    </subcellularLocation>
</comment>
<dbReference type="OrthoDB" id="49135at2"/>
<sequence length="599" mass="69624">MEPNNNPNVLTLGDVFRILKRRKITFIVVFLITVLLSIAYIKITPKVYEASLTFEMKNVSTASSLLSQYGSLASMVGINLGGSGGSSINNTIEKMKSDKILTRVIEKNNLVEYYNSNKNPSLIDKILGRDKEIKLRDIIESLKNDISINQQNGTSFLKISYQSTNPTLAASIVKSLYTEYLDYDKEEYFKDSNSYLSNLKKLYNPIEKQYMQIQKKILDFQVNNKILNEESITPYIDQYSKLYFSLIDIDSQKKQLEAGIKSIEESITSLNPEMKKFFIENTGTISTLKQQLINLKIEYETLKLTSSQNPKLLELESKINVIENNLKKQINDILSNNLKFLATTDPETYKEYISKKIQLELFDVMKQSTLAILNKIDSDIKSKSPLLYEYFQLKKNSKILEEKFTRLKTLIETEELKQQFYKPSLSIINDVYIPYKSIKPNKKIIFLGGIFLGFFLAIFSSFIKDAKDHTIKDIYEFIRYIKNPEFIITKSNYKNEIKKIANYIYINEYYKAKIGFTSVDYDDFTEIVEQIKNRLKKLSGEKEIDISILPEIDNPDFILHENEIEHLFIFIVKGYSSLENIEKYKEVLKENHIIYVENV</sequence>
<evidence type="ECO:0000256" key="7">
    <source>
        <dbReference type="SAM" id="Phobius"/>
    </source>
</evidence>
<dbReference type="EMBL" id="CP003257">
    <property type="protein sequence ID" value="AEX85627.1"/>
    <property type="molecule type" value="Genomic_DNA"/>
</dbReference>
<evidence type="ECO:0000313" key="9">
    <source>
        <dbReference type="EMBL" id="AEX85627.1"/>
    </source>
</evidence>
<dbReference type="AlphaFoldDB" id="H2J8E3"/>
<keyword evidence="10" id="KW-1185">Reference proteome</keyword>
<evidence type="ECO:0000259" key="8">
    <source>
        <dbReference type="Pfam" id="PF02706"/>
    </source>
</evidence>
<evidence type="ECO:0000256" key="4">
    <source>
        <dbReference type="ARBA" id="ARBA00022989"/>
    </source>
</evidence>
<dbReference type="InterPro" id="IPR050445">
    <property type="entry name" value="Bact_polysacc_biosynth/exp"/>
</dbReference>
<reference evidence="9 10" key="1">
    <citation type="journal article" date="2012" name="J. Bacteriol.">
        <title>Complete Genome Sequence of the Thermophilic, Piezophilic, Heterotrophic Bacterium Marinitoga piezophila KA3.</title>
        <authorList>
            <person name="Lucas S."/>
            <person name="Han J."/>
            <person name="Lapidus A."/>
            <person name="Cheng J.F."/>
            <person name="Goodwin L.A."/>
            <person name="Pitluck S."/>
            <person name="Peters L."/>
            <person name="Mikhailova N."/>
            <person name="Teshima H."/>
            <person name="Detter J.C."/>
            <person name="Han C."/>
            <person name="Tapia R."/>
            <person name="Land M."/>
            <person name="Hauser L."/>
            <person name="Kyrpides N.C."/>
            <person name="Ivanova N."/>
            <person name="Pagani I."/>
            <person name="Vannier P."/>
            <person name="Oger P."/>
            <person name="Bartlett D.H."/>
            <person name="Noll K.M."/>
            <person name="Woyke T."/>
            <person name="Jebbar M."/>
        </authorList>
    </citation>
    <scope>NUCLEOTIDE SEQUENCE [LARGE SCALE GENOMIC DNA]</scope>
    <source>
        <strain evidence="10">DSM 14283 / JCM 11233 / KA3</strain>
    </source>
</reference>
<dbReference type="HOGENOM" id="CLU_458424_0_0_0"/>
<keyword evidence="5 7" id="KW-0472">Membrane</keyword>
<dbReference type="PANTHER" id="PTHR32309">
    <property type="entry name" value="TYROSINE-PROTEIN KINASE"/>
    <property type="match status" value="1"/>
</dbReference>
<feature type="coiled-coil region" evidence="6">
    <location>
        <begin position="285"/>
        <end position="332"/>
    </location>
</feature>
<organism evidence="9 10">
    <name type="scientific">Marinitoga piezophila (strain DSM 14283 / JCM 11233 / KA3)</name>
    <dbReference type="NCBI Taxonomy" id="443254"/>
    <lineage>
        <taxon>Bacteria</taxon>
        <taxon>Thermotogati</taxon>
        <taxon>Thermotogota</taxon>
        <taxon>Thermotogae</taxon>
        <taxon>Petrotogales</taxon>
        <taxon>Petrotogaceae</taxon>
        <taxon>Marinitoga</taxon>
    </lineage>
</organism>
<feature type="transmembrane region" description="Helical" evidence="7">
    <location>
        <begin position="24"/>
        <end position="43"/>
    </location>
</feature>
<dbReference type="InterPro" id="IPR003856">
    <property type="entry name" value="LPS_length_determ_N"/>
</dbReference>
<accession>H2J8E3</accession>
<keyword evidence="2" id="KW-1003">Cell membrane</keyword>
<dbReference type="KEGG" id="mpz:Marpi_1222"/>
<reference evidence="10" key="2">
    <citation type="submission" date="2012-01" db="EMBL/GenBank/DDBJ databases">
        <title>Complete sequence of chromosome of Marinitoga piezophila KA3.</title>
        <authorList>
            <person name="Lucas S."/>
            <person name="Han J."/>
            <person name="Lapidus A."/>
            <person name="Cheng J.-F."/>
            <person name="Goodwin L."/>
            <person name="Pitluck S."/>
            <person name="Peters L."/>
            <person name="Mikhailova N."/>
            <person name="Teshima H."/>
            <person name="Detter J.C."/>
            <person name="Han C."/>
            <person name="Tapia R."/>
            <person name="Land M."/>
            <person name="Hauser L."/>
            <person name="Kyrpides N."/>
            <person name="Ivanova N."/>
            <person name="Pagani I."/>
            <person name="Jebbar M."/>
            <person name="Vannier P."/>
            <person name="Oger P."/>
            <person name="Cario A."/>
            <person name="Bartlett D."/>
            <person name="Noll K.M."/>
            <person name="Woyke T."/>
        </authorList>
    </citation>
    <scope>NUCLEOTIDE SEQUENCE [LARGE SCALE GENOMIC DNA]</scope>
    <source>
        <strain evidence="10">DSM 14283 / JCM 11233 / KA3</strain>
    </source>
</reference>
<dbReference type="PANTHER" id="PTHR32309:SF13">
    <property type="entry name" value="FERRIC ENTEROBACTIN TRANSPORT PROTEIN FEPE"/>
    <property type="match status" value="1"/>
</dbReference>
<evidence type="ECO:0000256" key="5">
    <source>
        <dbReference type="ARBA" id="ARBA00023136"/>
    </source>
</evidence>
<feature type="transmembrane region" description="Helical" evidence="7">
    <location>
        <begin position="444"/>
        <end position="463"/>
    </location>
</feature>
<dbReference type="Proteomes" id="UP000007161">
    <property type="component" value="Chromosome"/>
</dbReference>
<dbReference type="eggNOG" id="COG3206">
    <property type="taxonomic scope" value="Bacteria"/>
</dbReference>
<name>H2J8E3_MARPK</name>
<dbReference type="RefSeq" id="WP_014296698.1">
    <property type="nucleotide sequence ID" value="NC_016751.1"/>
</dbReference>